<sequence>MPAESPPANATAGHPPTGRPAAPSGFPGNVDTTPADDRGRSTECRIGSTPGSPDQPNSLPTPRHSTASNPDRGSTFRLRDRAGPRRAGPSTGQSARPWTEPGQNLDSYYGPAATYPQFPQLYPQPAVHPDAASIGPVRVELWITWRSRDVSIDSPAASRAKFGAPSGEAPPSSGSATCRHCGDEPSEVVRPDSPTGRGQPFRRPAGAVKPSHRRHTAAPPGLLVAEFFNLCTRRYDLRRDVHCDSPH</sequence>
<gene>
    <name evidence="2" type="ORF">BIN_B_02227</name>
</gene>
<feature type="region of interest" description="Disordered" evidence="1">
    <location>
        <begin position="1"/>
        <end position="113"/>
    </location>
</feature>
<reference evidence="2" key="1">
    <citation type="submission" date="2019-05" db="EMBL/GenBank/DDBJ databases">
        <authorList>
            <person name="Naeem R."/>
            <person name="Antony C."/>
            <person name="Guan Q."/>
        </authorList>
    </citation>
    <scope>NUCLEOTIDE SEQUENCE</scope>
    <source>
        <strain evidence="2">3</strain>
    </source>
</reference>
<accession>A0A653ERA7</accession>
<evidence type="ECO:0000256" key="1">
    <source>
        <dbReference type="SAM" id="MobiDB-lite"/>
    </source>
</evidence>
<feature type="compositionally biased region" description="Polar residues" evidence="1">
    <location>
        <begin position="49"/>
        <end position="72"/>
    </location>
</feature>
<evidence type="ECO:0000313" key="2">
    <source>
        <dbReference type="EMBL" id="VTO99917.1"/>
    </source>
</evidence>
<feature type="region of interest" description="Disordered" evidence="1">
    <location>
        <begin position="153"/>
        <end position="216"/>
    </location>
</feature>
<organism evidence="2">
    <name type="scientific">Mycobacterium kansasii</name>
    <dbReference type="NCBI Taxonomy" id="1768"/>
    <lineage>
        <taxon>Bacteria</taxon>
        <taxon>Bacillati</taxon>
        <taxon>Actinomycetota</taxon>
        <taxon>Actinomycetes</taxon>
        <taxon>Mycobacteriales</taxon>
        <taxon>Mycobacteriaceae</taxon>
        <taxon>Mycobacterium</taxon>
    </lineage>
</organism>
<feature type="compositionally biased region" description="Low complexity" evidence="1">
    <location>
        <begin position="163"/>
        <end position="176"/>
    </location>
</feature>
<feature type="compositionally biased region" description="Basic and acidic residues" evidence="1">
    <location>
        <begin position="180"/>
        <end position="190"/>
    </location>
</feature>
<dbReference type="EMBL" id="LR589283">
    <property type="protein sequence ID" value="VTO99917.1"/>
    <property type="molecule type" value="Genomic_DNA"/>
</dbReference>
<proteinExistence type="predicted"/>
<feature type="compositionally biased region" description="Polar residues" evidence="1">
    <location>
        <begin position="90"/>
        <end position="106"/>
    </location>
</feature>
<dbReference type="AlphaFoldDB" id="A0A653ERA7"/>
<protein>
    <submittedName>
        <fullName evidence="2">Uncharacterized protein</fullName>
    </submittedName>
</protein>
<name>A0A653ERA7_MYCKA</name>